<dbReference type="InterPro" id="IPR043710">
    <property type="entry name" value="DUF5650"/>
</dbReference>
<dbReference type="SUPFAM" id="SSF51126">
    <property type="entry name" value="Pectin lyase-like"/>
    <property type="match status" value="2"/>
</dbReference>
<dbReference type="Gene3D" id="2.160.20.10">
    <property type="entry name" value="Single-stranded right-handed beta-helix, Pectin lyase-like"/>
    <property type="match status" value="1"/>
</dbReference>
<evidence type="ECO:0000313" key="1">
    <source>
        <dbReference type="EMBL" id="EDX71351.1"/>
    </source>
</evidence>
<dbReference type="Pfam" id="PF18888">
    <property type="entry name" value="DUF5650"/>
    <property type="match status" value="8"/>
</dbReference>
<dbReference type="OrthoDB" id="502085at2"/>
<name>B4W387_9CYAN</name>
<dbReference type="EMBL" id="DS989873">
    <property type="protein sequence ID" value="EDX71351.1"/>
    <property type="molecule type" value="Genomic_DNA"/>
</dbReference>
<evidence type="ECO:0008006" key="3">
    <source>
        <dbReference type="Google" id="ProtNLM"/>
    </source>
</evidence>
<keyword evidence="2" id="KW-1185">Reference proteome</keyword>
<dbReference type="Pfam" id="PF18886">
    <property type="entry name" value="DUF5649"/>
    <property type="match status" value="2"/>
</dbReference>
<reference evidence="1 2" key="1">
    <citation type="submission" date="2008-07" db="EMBL/GenBank/DDBJ databases">
        <authorList>
            <person name="Tandeau de Marsac N."/>
            <person name="Ferriera S."/>
            <person name="Johnson J."/>
            <person name="Kravitz S."/>
            <person name="Beeson K."/>
            <person name="Sutton G."/>
            <person name="Rogers Y.-H."/>
            <person name="Friedman R."/>
            <person name="Frazier M."/>
            <person name="Venter J.C."/>
        </authorList>
    </citation>
    <scope>NUCLEOTIDE SEQUENCE [LARGE SCALE GENOMIC DNA]</scope>
    <source>
        <strain evidence="1 2">PCC 7420</strain>
    </source>
</reference>
<organism evidence="1 2">
    <name type="scientific">Coleofasciculus chthonoplastes PCC 7420</name>
    <dbReference type="NCBI Taxonomy" id="118168"/>
    <lineage>
        <taxon>Bacteria</taxon>
        <taxon>Bacillati</taxon>
        <taxon>Cyanobacteriota</taxon>
        <taxon>Cyanophyceae</taxon>
        <taxon>Coleofasciculales</taxon>
        <taxon>Coleofasciculaceae</taxon>
        <taxon>Coleofasciculus</taxon>
    </lineage>
</organism>
<dbReference type="InterPro" id="IPR012334">
    <property type="entry name" value="Pectin_lyas_fold"/>
</dbReference>
<dbReference type="eggNOG" id="COG3210">
    <property type="taxonomic scope" value="Bacteria"/>
</dbReference>
<gene>
    <name evidence="1" type="ORF">MC7420_1565</name>
</gene>
<accession>B4W387</accession>
<dbReference type="InterPro" id="IPR011050">
    <property type="entry name" value="Pectin_lyase_fold/virulence"/>
</dbReference>
<dbReference type="STRING" id="118168.MC7420_1565"/>
<dbReference type="Proteomes" id="UP000003835">
    <property type="component" value="Unassembled WGS sequence"/>
</dbReference>
<dbReference type="InterPro" id="IPR043709">
    <property type="entry name" value="DUF5649"/>
</dbReference>
<protein>
    <recommendedName>
        <fullName evidence="3">S-layer family protein</fullName>
    </recommendedName>
</protein>
<evidence type="ECO:0000313" key="2">
    <source>
        <dbReference type="Proteomes" id="UP000003835"/>
    </source>
</evidence>
<dbReference type="AlphaFoldDB" id="B4W387"/>
<dbReference type="RefSeq" id="WP_006105703.1">
    <property type="nucleotide sequence ID" value="NZ_DS989873.1"/>
</dbReference>
<proteinExistence type="predicted"/>
<sequence length="1236" mass="126190">MENCHNLFRIAIVDPNPAPGNRFGLGTAVLANNNIVVSSPFDDFRVTDGGAVYLFDSNTGAVLGSIYGDNPGDRFGSGEITALSNSNYVFGNPDADIGGVGNAGTVILADGTTGAEISRISGTNPNDNFGNREITALSNGNYVFGNPEADIGGVGNTGTVILANGTTGAEISRISGTNPNDRFGDRAITGLINGNYVFGNPRAEIDGVETAGTVILANGTTGAEISRISGTNPNDRFGDRAITALSNGNYVFGNFRAEIDGVENAGTVILANGTTGAEISRISGTEQTDFFGSNDITALSNGNYVFGNQEAEIGGVGDVGTVILANGTTGEEISRIYGTNKNNSFGSGKITVLSNGNYVFGNPADIGTVGDAGTVILADGVTGAEISRISGTNPNDSFGSGEITALSNGNYVFGNFRADIQGVGDAGTVILADGTTGTEINRISGTNPDDRFGNGDIRILSDGNYVFANPNADIGGVVDAGTVILANGTTGEEISRISGTNRNDNFGSGGIIALSNGNYLVASPAANNNAGRVDIGIANPSSLSRSYFPNRNITLTPATITKITNTGTPVTLQANNDITVNQAIITNNPTGSGGALSLEAGRSILLNADITTDNGNLSLLANQPLAAGVINSERDPGAAEITMKPGTTINTGFGDVTLQLDTDAGLTYNSVGTIALENINAETLTVDSAGAILGNGILTINGTGITTLNAGNSDIILNQNNDFRTLSINGGQTVIINDRNDINLNNSLVFGNFNVNARGDITSQDIVNPSGSITLTSTNGSIDTTQGTLRTFSFGVGGAIALSAQGNITLGNLDARGVNGGGNITLTSQGRIAAANGFIRSSTMSPSSDSGQAGDITIQAESVSLTNTILSASTFGSGKGGTITINAGEFVELLNDSLVLTTTTENGDAGDIEITTSQLNIFNGSQIGTATVNQGAGGNITINASDTIRIAGTSADGQVPSGLFTAALPGSTGIAGDLAIASQTLSLENGSQISARSKGEGNAGQITLTITDRLIATDSSILTATDQSAGGAINITAADIRLWGDSDITTSVSRGGDNGGNIMITADSILAFADSDILAFARDGRGGDITLNTPIFFGFGYTPAAKGTDPATLDHNQRVDINADAAIDGIITLPNLTFIENSLTNLPDNFIDTDNIIANSCMVRTNQPNGRFTITGAGNLPPRPGDFTMSPYPTGTVRMIPTESTTRPWQKGDPIVESTGVYRLPDGRLVMSQDCS</sequence>
<dbReference type="HOGENOM" id="CLU_267139_0_0_3"/>